<comment type="caution">
    <text evidence="2">The sequence shown here is derived from an EMBL/GenBank/DDBJ whole genome shotgun (WGS) entry which is preliminary data.</text>
</comment>
<dbReference type="Gene3D" id="3.30.420.10">
    <property type="entry name" value="Ribonuclease H-like superfamily/Ribonuclease H"/>
    <property type="match status" value="1"/>
</dbReference>
<evidence type="ECO:0000259" key="1">
    <source>
        <dbReference type="Pfam" id="PF13456"/>
    </source>
</evidence>
<evidence type="ECO:0000313" key="3">
    <source>
        <dbReference type="Proteomes" id="UP001418222"/>
    </source>
</evidence>
<dbReference type="Pfam" id="PF13456">
    <property type="entry name" value="RVT_3"/>
    <property type="match status" value="1"/>
</dbReference>
<name>A0AAP0B6N7_9ASPA</name>
<dbReference type="CDD" id="cd06222">
    <property type="entry name" value="RNase_H_like"/>
    <property type="match status" value="1"/>
</dbReference>
<reference evidence="2 3" key="1">
    <citation type="journal article" date="2022" name="Nat. Plants">
        <title>Genomes of leafy and leafless Platanthera orchids illuminate the evolution of mycoheterotrophy.</title>
        <authorList>
            <person name="Li M.H."/>
            <person name="Liu K.W."/>
            <person name="Li Z."/>
            <person name="Lu H.C."/>
            <person name="Ye Q.L."/>
            <person name="Zhang D."/>
            <person name="Wang J.Y."/>
            <person name="Li Y.F."/>
            <person name="Zhong Z.M."/>
            <person name="Liu X."/>
            <person name="Yu X."/>
            <person name="Liu D.K."/>
            <person name="Tu X.D."/>
            <person name="Liu B."/>
            <person name="Hao Y."/>
            <person name="Liao X.Y."/>
            <person name="Jiang Y.T."/>
            <person name="Sun W.H."/>
            <person name="Chen J."/>
            <person name="Chen Y.Q."/>
            <person name="Ai Y."/>
            <person name="Zhai J.W."/>
            <person name="Wu S.S."/>
            <person name="Zhou Z."/>
            <person name="Hsiao Y.Y."/>
            <person name="Wu W.L."/>
            <person name="Chen Y.Y."/>
            <person name="Lin Y.F."/>
            <person name="Hsu J.L."/>
            <person name="Li C.Y."/>
            <person name="Wang Z.W."/>
            <person name="Zhao X."/>
            <person name="Zhong W.Y."/>
            <person name="Ma X.K."/>
            <person name="Ma L."/>
            <person name="Huang J."/>
            <person name="Chen G.Z."/>
            <person name="Huang M.Z."/>
            <person name="Huang L."/>
            <person name="Peng D.H."/>
            <person name="Luo Y.B."/>
            <person name="Zou S.Q."/>
            <person name="Chen S.P."/>
            <person name="Lan S."/>
            <person name="Tsai W.C."/>
            <person name="Van de Peer Y."/>
            <person name="Liu Z.J."/>
        </authorList>
    </citation>
    <scope>NUCLEOTIDE SEQUENCE [LARGE SCALE GENOMIC DNA]</scope>
    <source>
        <strain evidence="2">Lor287</strain>
    </source>
</reference>
<dbReference type="InterPro" id="IPR044730">
    <property type="entry name" value="RNase_H-like_dom_plant"/>
</dbReference>
<dbReference type="PANTHER" id="PTHR47723:SF19">
    <property type="entry name" value="POLYNUCLEOTIDYL TRANSFERASE, RIBONUCLEASE H-LIKE SUPERFAMILY PROTEIN"/>
    <property type="match status" value="1"/>
</dbReference>
<proteinExistence type="predicted"/>
<dbReference type="SUPFAM" id="SSF53098">
    <property type="entry name" value="Ribonuclease H-like"/>
    <property type="match status" value="1"/>
</dbReference>
<dbReference type="GO" id="GO:0003676">
    <property type="term" value="F:nucleic acid binding"/>
    <property type="evidence" value="ECO:0007669"/>
    <property type="project" value="InterPro"/>
</dbReference>
<dbReference type="PANTHER" id="PTHR47723">
    <property type="entry name" value="OS05G0353850 PROTEIN"/>
    <property type="match status" value="1"/>
</dbReference>
<dbReference type="InterPro" id="IPR002156">
    <property type="entry name" value="RNaseH_domain"/>
</dbReference>
<dbReference type="Proteomes" id="UP001418222">
    <property type="component" value="Unassembled WGS sequence"/>
</dbReference>
<dbReference type="EMBL" id="JBBWWQ010000014">
    <property type="protein sequence ID" value="KAK8930711.1"/>
    <property type="molecule type" value="Genomic_DNA"/>
</dbReference>
<protein>
    <recommendedName>
        <fullName evidence="1">RNase H type-1 domain-containing protein</fullName>
    </recommendedName>
</protein>
<accession>A0AAP0B6N7</accession>
<dbReference type="InterPro" id="IPR036397">
    <property type="entry name" value="RNaseH_sf"/>
</dbReference>
<dbReference type="GO" id="GO:0004523">
    <property type="term" value="F:RNA-DNA hybrid ribonuclease activity"/>
    <property type="evidence" value="ECO:0007669"/>
    <property type="project" value="InterPro"/>
</dbReference>
<evidence type="ECO:0000313" key="2">
    <source>
        <dbReference type="EMBL" id="KAK8930711.1"/>
    </source>
</evidence>
<dbReference type="InterPro" id="IPR053151">
    <property type="entry name" value="RNase_H-like"/>
</dbReference>
<keyword evidence="3" id="KW-1185">Reference proteome</keyword>
<gene>
    <name evidence="2" type="ORF">KSP39_PZI016379</name>
</gene>
<dbReference type="AlphaFoldDB" id="A0AAP0B6N7"/>
<feature type="domain" description="RNase H type-1" evidence="1">
    <location>
        <begin position="40"/>
        <end position="161"/>
    </location>
</feature>
<dbReference type="InterPro" id="IPR012337">
    <property type="entry name" value="RNaseH-like_sf"/>
</dbReference>
<sequence>MQPSVIIIQAKHDALLGNWNVHRNHQALWTSPLIGWLKVNFDGSVQDSYWAGLGCVARDHRGDLLAAKGIKCHSRLVDMTESRGAFAGLAVVRSFFISVTGIILEGDSTSACDRANRILSGAYSGDTEASFAKVIMEAPRVVISLIDREANTVADFVAKFACDNELDWGSGMPLSQNLFRIIST</sequence>
<organism evidence="2 3">
    <name type="scientific">Platanthera zijinensis</name>
    <dbReference type="NCBI Taxonomy" id="2320716"/>
    <lineage>
        <taxon>Eukaryota</taxon>
        <taxon>Viridiplantae</taxon>
        <taxon>Streptophyta</taxon>
        <taxon>Embryophyta</taxon>
        <taxon>Tracheophyta</taxon>
        <taxon>Spermatophyta</taxon>
        <taxon>Magnoliopsida</taxon>
        <taxon>Liliopsida</taxon>
        <taxon>Asparagales</taxon>
        <taxon>Orchidaceae</taxon>
        <taxon>Orchidoideae</taxon>
        <taxon>Orchideae</taxon>
        <taxon>Orchidinae</taxon>
        <taxon>Platanthera</taxon>
    </lineage>
</organism>